<dbReference type="STRING" id="157910.SAMN05445850_6771"/>
<dbReference type="GO" id="GO:0044781">
    <property type="term" value="P:bacterial-type flagellum organization"/>
    <property type="evidence" value="ECO:0007669"/>
    <property type="project" value="UniProtKB-KW"/>
</dbReference>
<protein>
    <recommendedName>
        <fullName evidence="2">Negative regulator of flagellin synthesis</fullName>
    </recommendedName>
    <alternativeName>
        <fullName evidence="8">Anti-sigma-28 factor</fullName>
    </alternativeName>
</protein>
<reference evidence="12" key="1">
    <citation type="submission" date="2016-10" db="EMBL/GenBank/DDBJ databases">
        <authorList>
            <person name="Varghese N."/>
            <person name="Submissions S."/>
        </authorList>
    </citation>
    <scope>NUCLEOTIDE SEQUENCE [LARGE SCALE GENOMIC DNA]</scope>
    <source>
        <strain evidence="12">DUS833</strain>
    </source>
</reference>
<keyword evidence="4" id="KW-1005">Bacterial flagellum biogenesis</keyword>
<dbReference type="SUPFAM" id="SSF101498">
    <property type="entry name" value="Anti-sigma factor FlgM"/>
    <property type="match status" value="1"/>
</dbReference>
<feature type="region of interest" description="Disordered" evidence="9">
    <location>
        <begin position="1"/>
        <end position="23"/>
    </location>
</feature>
<evidence type="ECO:0000256" key="3">
    <source>
        <dbReference type="ARBA" id="ARBA00022491"/>
    </source>
</evidence>
<evidence type="ECO:0000256" key="4">
    <source>
        <dbReference type="ARBA" id="ARBA00022795"/>
    </source>
</evidence>
<feature type="region of interest" description="Disordered" evidence="9">
    <location>
        <begin position="49"/>
        <end position="68"/>
    </location>
</feature>
<keyword evidence="12" id="KW-1185">Reference proteome</keyword>
<evidence type="ECO:0000256" key="7">
    <source>
        <dbReference type="ARBA" id="ARBA00024739"/>
    </source>
</evidence>
<evidence type="ECO:0000256" key="8">
    <source>
        <dbReference type="ARBA" id="ARBA00030117"/>
    </source>
</evidence>
<evidence type="ECO:0000259" key="10">
    <source>
        <dbReference type="Pfam" id="PF04316"/>
    </source>
</evidence>
<evidence type="ECO:0000313" key="12">
    <source>
        <dbReference type="Proteomes" id="UP000199365"/>
    </source>
</evidence>
<dbReference type="Proteomes" id="UP000199365">
    <property type="component" value="Unassembled WGS sequence"/>
</dbReference>
<dbReference type="InterPro" id="IPR031316">
    <property type="entry name" value="FlgM_C"/>
</dbReference>
<evidence type="ECO:0000256" key="2">
    <source>
        <dbReference type="ARBA" id="ARBA00017823"/>
    </source>
</evidence>
<comment type="function">
    <text evidence="7">Responsible for the coupling of flagellin expression to flagellar assembly by preventing expression of the flagellin genes when a component of the middle class of proteins is defective. It negatively regulates flagellar genes by inhibiting the activity of FliA by directly binding to FliA.</text>
</comment>
<accession>A0A1H1KB49</accession>
<dbReference type="InterPro" id="IPR035890">
    <property type="entry name" value="Anti-sigma-28_factor_FlgM_sf"/>
</dbReference>
<evidence type="ECO:0000256" key="6">
    <source>
        <dbReference type="ARBA" id="ARBA00023163"/>
    </source>
</evidence>
<dbReference type="RefSeq" id="WP_090810968.1">
    <property type="nucleotide sequence ID" value="NZ_FNKX01000003.1"/>
</dbReference>
<name>A0A1H1KB49_9BURK</name>
<comment type="similarity">
    <text evidence="1">Belongs to the FlgM family.</text>
</comment>
<dbReference type="InterPro" id="IPR007412">
    <property type="entry name" value="FlgM"/>
</dbReference>
<keyword evidence="6" id="KW-0804">Transcription</keyword>
<dbReference type="Pfam" id="PF04316">
    <property type="entry name" value="FlgM"/>
    <property type="match status" value="1"/>
</dbReference>
<dbReference type="NCBIfam" id="TIGR03824">
    <property type="entry name" value="FlgM_jcvi"/>
    <property type="match status" value="1"/>
</dbReference>
<feature type="domain" description="Anti-sigma-28 factor FlgM C-terminal" evidence="10">
    <location>
        <begin position="49"/>
        <end position="91"/>
    </location>
</feature>
<sequence length="103" mass="10731">MKIESSNFPLAASQNGPQRATINSDAKYAVESAHQVSAAGAQHSTVNLSSVSAMHTSSDSDSDTAEVESIKGALRDGSYKVDSGKIADGMLSTARDLLQTTTR</sequence>
<feature type="compositionally biased region" description="Polar residues" evidence="9">
    <location>
        <begin position="49"/>
        <end position="59"/>
    </location>
</feature>
<organism evidence="11 12">
    <name type="scientific">Paraburkholderia tuberum</name>
    <dbReference type="NCBI Taxonomy" id="157910"/>
    <lineage>
        <taxon>Bacteria</taxon>
        <taxon>Pseudomonadati</taxon>
        <taxon>Pseudomonadota</taxon>
        <taxon>Betaproteobacteria</taxon>
        <taxon>Burkholderiales</taxon>
        <taxon>Burkholderiaceae</taxon>
        <taxon>Paraburkholderia</taxon>
    </lineage>
</organism>
<dbReference type="EMBL" id="FNKX01000003">
    <property type="protein sequence ID" value="SDR59200.1"/>
    <property type="molecule type" value="Genomic_DNA"/>
</dbReference>
<gene>
    <name evidence="11" type="ORF">SAMN05445850_6771</name>
</gene>
<evidence type="ECO:0000256" key="1">
    <source>
        <dbReference type="ARBA" id="ARBA00005322"/>
    </source>
</evidence>
<keyword evidence="3" id="KW-0678">Repressor</keyword>
<dbReference type="AlphaFoldDB" id="A0A1H1KB49"/>
<keyword evidence="5" id="KW-0805">Transcription regulation</keyword>
<evidence type="ECO:0000256" key="5">
    <source>
        <dbReference type="ARBA" id="ARBA00023015"/>
    </source>
</evidence>
<dbReference type="GO" id="GO:0045892">
    <property type="term" value="P:negative regulation of DNA-templated transcription"/>
    <property type="evidence" value="ECO:0007669"/>
    <property type="project" value="InterPro"/>
</dbReference>
<proteinExistence type="inferred from homology"/>
<evidence type="ECO:0000256" key="9">
    <source>
        <dbReference type="SAM" id="MobiDB-lite"/>
    </source>
</evidence>
<evidence type="ECO:0000313" key="11">
    <source>
        <dbReference type="EMBL" id="SDR59200.1"/>
    </source>
</evidence>